<evidence type="ECO:0000256" key="4">
    <source>
        <dbReference type="ARBA" id="ARBA00023239"/>
    </source>
</evidence>
<sequence length="226" mass="24075">MVLLTRGKDRALLARLAALGIEAAEVALLEQVDLPARALLPEKLKEGWDYVAVTSKEGAKRLLLAWEEAGRPFLRVAAVGEGTAGVLRAGGLPPAFLPPRATAKDLAQSFPQAQRVLFVAGDLAGKDLEEGLRARGVEVVRLPVYATRERALAPEEVALLERAEVVAFFSPSGVRAFARWTAKRPKAAAIGPSTGEEARRLGFPVVEAESPGLEGLFAALLRALGR</sequence>
<protein>
    <recommendedName>
        <fullName evidence="7 9">Uroporphyrinogen-III synthase</fullName>
        <ecNumber evidence="3 9">4.2.1.75</ecNumber>
    </recommendedName>
</protein>
<dbReference type="KEGG" id="tpar:AV541_03210"/>
<accession>A0A0X8DCA8</accession>
<evidence type="ECO:0000313" key="11">
    <source>
        <dbReference type="EMBL" id="AMA75275.1"/>
    </source>
</evidence>
<reference evidence="11 12" key="1">
    <citation type="submission" date="2016-01" db="EMBL/GenBank/DDBJ databases">
        <title>Genome sequence of Thermus parvatiensis, a thermophile isolated from a hot water spring.</title>
        <authorList>
            <person name="Tripathi C."/>
            <person name="Lal R."/>
        </authorList>
    </citation>
    <scope>NUCLEOTIDE SEQUENCE [LARGE SCALE GENOMIC DNA]</scope>
    <source>
        <strain evidence="11 12">RL</strain>
    </source>
</reference>
<dbReference type="GO" id="GO:0004852">
    <property type="term" value="F:uroporphyrinogen-III synthase activity"/>
    <property type="evidence" value="ECO:0007669"/>
    <property type="project" value="UniProtKB-UniRule"/>
</dbReference>
<dbReference type="InterPro" id="IPR039793">
    <property type="entry name" value="UROS/Hem4"/>
</dbReference>
<dbReference type="CDD" id="cd06578">
    <property type="entry name" value="HemD"/>
    <property type="match status" value="1"/>
</dbReference>
<evidence type="ECO:0000256" key="1">
    <source>
        <dbReference type="ARBA" id="ARBA00004772"/>
    </source>
</evidence>
<evidence type="ECO:0000256" key="2">
    <source>
        <dbReference type="ARBA" id="ARBA00008133"/>
    </source>
</evidence>
<evidence type="ECO:0000259" key="10">
    <source>
        <dbReference type="Pfam" id="PF02602"/>
    </source>
</evidence>
<dbReference type="GO" id="GO:0006780">
    <property type="term" value="P:uroporphyrinogen III biosynthetic process"/>
    <property type="evidence" value="ECO:0007669"/>
    <property type="project" value="UniProtKB-UniRule"/>
</dbReference>
<comment type="catalytic activity">
    <reaction evidence="8 9">
        <text>hydroxymethylbilane = uroporphyrinogen III + H2O</text>
        <dbReference type="Rhea" id="RHEA:18965"/>
        <dbReference type="ChEBI" id="CHEBI:15377"/>
        <dbReference type="ChEBI" id="CHEBI:57308"/>
        <dbReference type="ChEBI" id="CHEBI:57845"/>
        <dbReference type="EC" id="4.2.1.75"/>
    </reaction>
</comment>
<dbReference type="InterPro" id="IPR003754">
    <property type="entry name" value="4pyrrol_synth_uPrphyn_synth"/>
</dbReference>
<keyword evidence="5 9" id="KW-0627">Porphyrin biosynthesis</keyword>
<dbReference type="Proteomes" id="UP000061630">
    <property type="component" value="Chromosome"/>
</dbReference>
<name>A0A0X8DCA8_9DEIN</name>
<dbReference type="UniPathway" id="UPA00251">
    <property type="reaction ID" value="UER00320"/>
</dbReference>
<evidence type="ECO:0000256" key="6">
    <source>
        <dbReference type="ARBA" id="ARBA00037589"/>
    </source>
</evidence>
<evidence type="ECO:0000256" key="8">
    <source>
        <dbReference type="ARBA" id="ARBA00048617"/>
    </source>
</evidence>
<comment type="function">
    <text evidence="6 9">Catalyzes cyclization of the linear tetrapyrrole, hydroxymethylbilane, to the macrocyclic uroporphyrinogen III.</text>
</comment>
<evidence type="ECO:0000256" key="5">
    <source>
        <dbReference type="ARBA" id="ARBA00023244"/>
    </source>
</evidence>
<evidence type="ECO:0000256" key="3">
    <source>
        <dbReference type="ARBA" id="ARBA00013109"/>
    </source>
</evidence>
<dbReference type="InterPro" id="IPR036108">
    <property type="entry name" value="4pyrrol_syn_uPrphyn_synt_sf"/>
</dbReference>
<evidence type="ECO:0000313" key="12">
    <source>
        <dbReference type="Proteomes" id="UP000061630"/>
    </source>
</evidence>
<dbReference type="PANTHER" id="PTHR38042:SF1">
    <property type="entry name" value="UROPORPHYRINOGEN-III SYNTHASE, CHLOROPLASTIC"/>
    <property type="match status" value="1"/>
</dbReference>
<dbReference type="GO" id="GO:0006782">
    <property type="term" value="P:protoporphyrinogen IX biosynthetic process"/>
    <property type="evidence" value="ECO:0007669"/>
    <property type="project" value="UniProtKB-UniRule"/>
</dbReference>
<dbReference type="EC" id="4.2.1.75" evidence="3 9"/>
<evidence type="ECO:0000256" key="7">
    <source>
        <dbReference type="ARBA" id="ARBA00040167"/>
    </source>
</evidence>
<dbReference type="PANTHER" id="PTHR38042">
    <property type="entry name" value="UROPORPHYRINOGEN-III SYNTHASE, CHLOROPLASTIC"/>
    <property type="match status" value="1"/>
</dbReference>
<comment type="pathway">
    <text evidence="1 9">Porphyrin-containing compound metabolism; protoporphyrin-IX biosynthesis; coproporphyrinogen-III from 5-aminolevulinate: step 3/4.</text>
</comment>
<dbReference type="Pfam" id="PF02602">
    <property type="entry name" value="HEM4"/>
    <property type="match status" value="1"/>
</dbReference>
<evidence type="ECO:0000256" key="9">
    <source>
        <dbReference type="RuleBase" id="RU366031"/>
    </source>
</evidence>
<proteinExistence type="inferred from homology"/>
<feature type="domain" description="Tetrapyrrole biosynthesis uroporphyrinogen III synthase" evidence="10">
    <location>
        <begin position="12"/>
        <end position="217"/>
    </location>
</feature>
<dbReference type="AlphaFoldDB" id="A0A0X8DCA8"/>
<comment type="similarity">
    <text evidence="2 9">Belongs to the uroporphyrinogen-III synthase family.</text>
</comment>
<keyword evidence="4 9" id="KW-0456">Lyase</keyword>
<dbReference type="RefSeq" id="WP_060384218.1">
    <property type="nucleotide sequence ID" value="NZ_CP014141.1"/>
</dbReference>
<dbReference type="SUPFAM" id="SSF69618">
    <property type="entry name" value="HemD-like"/>
    <property type="match status" value="1"/>
</dbReference>
<gene>
    <name evidence="11" type="ORF">AV541_03210</name>
</gene>
<organism evidence="11 12">
    <name type="scientific">Thermus parvatiensis</name>
    <dbReference type="NCBI Taxonomy" id="456163"/>
    <lineage>
        <taxon>Bacteria</taxon>
        <taxon>Thermotogati</taxon>
        <taxon>Deinococcota</taxon>
        <taxon>Deinococci</taxon>
        <taxon>Thermales</taxon>
        <taxon>Thermaceae</taxon>
        <taxon>Thermus</taxon>
    </lineage>
</organism>
<dbReference type="Gene3D" id="3.40.50.10090">
    <property type="match status" value="2"/>
</dbReference>
<dbReference type="EMBL" id="CP014141">
    <property type="protein sequence ID" value="AMA75275.1"/>
    <property type="molecule type" value="Genomic_DNA"/>
</dbReference>